<name>A0A143PR79_LUTPR</name>
<evidence type="ECO:0000313" key="2">
    <source>
        <dbReference type="Proteomes" id="UP000076079"/>
    </source>
</evidence>
<sequence>MPDAQDLKEQLLRTDAEYRELYNLHHELDEQIRSMSTNPHLSEGEQLEEIRLKKRKLQLKDRMEDIVRRFAAPPPSGPAQDMAHA</sequence>
<evidence type="ECO:0008006" key="3">
    <source>
        <dbReference type="Google" id="ProtNLM"/>
    </source>
</evidence>
<dbReference type="Gene3D" id="6.10.280.50">
    <property type="match status" value="1"/>
</dbReference>
<dbReference type="EMBL" id="CP015136">
    <property type="protein sequence ID" value="AMY10309.1"/>
    <property type="molecule type" value="Genomic_DNA"/>
</dbReference>
<proteinExistence type="predicted"/>
<dbReference type="KEGG" id="abac:LuPra_03539"/>
<evidence type="ECO:0000313" key="1">
    <source>
        <dbReference type="EMBL" id="AMY10309.1"/>
    </source>
</evidence>
<dbReference type="Proteomes" id="UP000076079">
    <property type="component" value="Chromosome"/>
</dbReference>
<dbReference type="STRING" id="1855912.LuPra_03539"/>
<dbReference type="AlphaFoldDB" id="A0A143PR79"/>
<dbReference type="Pfam" id="PF04325">
    <property type="entry name" value="DUF465"/>
    <property type="match status" value="1"/>
</dbReference>
<protein>
    <recommendedName>
        <fullName evidence="3">DUF465 domain-containing protein</fullName>
    </recommendedName>
</protein>
<organism evidence="1 2">
    <name type="scientific">Luteitalea pratensis</name>
    <dbReference type="NCBI Taxonomy" id="1855912"/>
    <lineage>
        <taxon>Bacteria</taxon>
        <taxon>Pseudomonadati</taxon>
        <taxon>Acidobacteriota</taxon>
        <taxon>Vicinamibacteria</taxon>
        <taxon>Vicinamibacterales</taxon>
        <taxon>Vicinamibacteraceae</taxon>
        <taxon>Luteitalea</taxon>
    </lineage>
</organism>
<gene>
    <name evidence="1" type="ORF">LuPra_03539</name>
</gene>
<dbReference type="RefSeq" id="WP_110171959.1">
    <property type="nucleotide sequence ID" value="NZ_CP015136.1"/>
</dbReference>
<reference evidence="1 2" key="1">
    <citation type="journal article" date="2016" name="Genome Announc.">
        <title>First Complete Genome Sequence of a Subdivision 6 Acidobacterium Strain.</title>
        <authorList>
            <person name="Huang S."/>
            <person name="Vieira S."/>
            <person name="Bunk B."/>
            <person name="Riedel T."/>
            <person name="Sproer C."/>
            <person name="Overmann J."/>
        </authorList>
    </citation>
    <scope>NUCLEOTIDE SEQUENCE [LARGE SCALE GENOMIC DNA]</scope>
    <source>
        <strain evidence="2">DSM 100886 HEG_-6_39</strain>
    </source>
</reference>
<dbReference type="InterPro" id="IPR007420">
    <property type="entry name" value="DUF465"/>
</dbReference>
<dbReference type="InterPro" id="IPR038444">
    <property type="entry name" value="DUF465_sf"/>
</dbReference>
<keyword evidence="2" id="KW-1185">Reference proteome</keyword>
<reference evidence="2" key="2">
    <citation type="submission" date="2016-04" db="EMBL/GenBank/DDBJ databases">
        <title>First Complete Genome Sequence of a Subdivision 6 Acidobacterium.</title>
        <authorList>
            <person name="Huang S."/>
            <person name="Vieira S."/>
            <person name="Bunk B."/>
            <person name="Riedel T."/>
            <person name="Sproeer C."/>
            <person name="Overmann J."/>
        </authorList>
    </citation>
    <scope>NUCLEOTIDE SEQUENCE [LARGE SCALE GENOMIC DNA]</scope>
    <source>
        <strain evidence="2">DSM 100886 HEG_-6_39</strain>
    </source>
</reference>
<accession>A0A143PR79</accession>